<organism evidence="2 3">
    <name type="scientific">Henriciella algicola</name>
    <dbReference type="NCBI Taxonomy" id="1608422"/>
    <lineage>
        <taxon>Bacteria</taxon>
        <taxon>Pseudomonadati</taxon>
        <taxon>Pseudomonadota</taxon>
        <taxon>Alphaproteobacteria</taxon>
        <taxon>Hyphomonadales</taxon>
        <taxon>Hyphomonadaceae</taxon>
        <taxon>Henriciella</taxon>
    </lineage>
</organism>
<feature type="compositionally biased region" description="Basic and acidic residues" evidence="1">
    <location>
        <begin position="1"/>
        <end position="20"/>
    </location>
</feature>
<feature type="region of interest" description="Disordered" evidence="1">
    <location>
        <begin position="1"/>
        <end position="79"/>
    </location>
</feature>
<keyword evidence="3" id="KW-1185">Reference proteome</keyword>
<dbReference type="OrthoDB" id="7632199at2"/>
<dbReference type="RefSeq" id="WP_119454097.1">
    <property type="nucleotide sequence ID" value="NZ_QWGA01000007.1"/>
</dbReference>
<feature type="compositionally biased region" description="Basic and acidic residues" evidence="1">
    <location>
        <begin position="56"/>
        <end position="79"/>
    </location>
</feature>
<dbReference type="Proteomes" id="UP000265845">
    <property type="component" value="Unassembled WGS sequence"/>
</dbReference>
<dbReference type="EMBL" id="QWGA01000007">
    <property type="protein sequence ID" value="RIJ28673.1"/>
    <property type="molecule type" value="Genomic_DNA"/>
</dbReference>
<evidence type="ECO:0000313" key="2">
    <source>
        <dbReference type="EMBL" id="RIJ28673.1"/>
    </source>
</evidence>
<sequence length="79" mass="9039">MENRQDSSARKTTLDKEAKPRTTASTDDQIEQKKAERRSGDFPPEPAPKDDDIEQAVDRKNWDTLKAEPINRRKKASEA</sequence>
<reference evidence="2 3" key="1">
    <citation type="submission" date="2018-08" db="EMBL/GenBank/DDBJ databases">
        <title>Henriciella mobilis sp. nov., isolated from seawater.</title>
        <authorList>
            <person name="Cheng H."/>
            <person name="Wu Y.-H."/>
            <person name="Xu X.-W."/>
            <person name="Guo L.-L."/>
        </authorList>
    </citation>
    <scope>NUCLEOTIDE SEQUENCE [LARGE SCALE GENOMIC DNA]</scope>
    <source>
        <strain evidence="2 3">CCUG67844</strain>
    </source>
</reference>
<name>A0A399RDB7_9PROT</name>
<evidence type="ECO:0000256" key="1">
    <source>
        <dbReference type="SAM" id="MobiDB-lite"/>
    </source>
</evidence>
<gene>
    <name evidence="2" type="ORF">D1222_09820</name>
</gene>
<feature type="compositionally biased region" description="Basic and acidic residues" evidence="1">
    <location>
        <begin position="30"/>
        <end position="40"/>
    </location>
</feature>
<proteinExistence type="predicted"/>
<comment type="caution">
    <text evidence="2">The sequence shown here is derived from an EMBL/GenBank/DDBJ whole genome shotgun (WGS) entry which is preliminary data.</text>
</comment>
<protein>
    <submittedName>
        <fullName evidence="2">Uncharacterized protein</fullName>
    </submittedName>
</protein>
<evidence type="ECO:0000313" key="3">
    <source>
        <dbReference type="Proteomes" id="UP000265845"/>
    </source>
</evidence>
<dbReference type="AlphaFoldDB" id="A0A399RDB7"/>
<accession>A0A399RDB7</accession>